<dbReference type="Proteomes" id="UP001229421">
    <property type="component" value="Unassembled WGS sequence"/>
</dbReference>
<dbReference type="AlphaFoldDB" id="A0AAD8JZ61"/>
<proteinExistence type="predicted"/>
<organism evidence="1 2">
    <name type="scientific">Tagetes erecta</name>
    <name type="common">African marigold</name>
    <dbReference type="NCBI Taxonomy" id="13708"/>
    <lineage>
        <taxon>Eukaryota</taxon>
        <taxon>Viridiplantae</taxon>
        <taxon>Streptophyta</taxon>
        <taxon>Embryophyta</taxon>
        <taxon>Tracheophyta</taxon>
        <taxon>Spermatophyta</taxon>
        <taxon>Magnoliopsida</taxon>
        <taxon>eudicotyledons</taxon>
        <taxon>Gunneridae</taxon>
        <taxon>Pentapetalae</taxon>
        <taxon>asterids</taxon>
        <taxon>campanulids</taxon>
        <taxon>Asterales</taxon>
        <taxon>Asteraceae</taxon>
        <taxon>Asteroideae</taxon>
        <taxon>Heliantheae alliance</taxon>
        <taxon>Tageteae</taxon>
        <taxon>Tagetes</taxon>
    </lineage>
</organism>
<comment type="caution">
    <text evidence="1">The sequence shown here is derived from an EMBL/GenBank/DDBJ whole genome shotgun (WGS) entry which is preliminary data.</text>
</comment>
<keyword evidence="2" id="KW-1185">Reference proteome</keyword>
<gene>
    <name evidence="1" type="ORF">QVD17_35300</name>
</gene>
<evidence type="ECO:0000313" key="2">
    <source>
        <dbReference type="Proteomes" id="UP001229421"/>
    </source>
</evidence>
<reference evidence="1" key="1">
    <citation type="journal article" date="2023" name="bioRxiv">
        <title>Improved chromosome-level genome assembly for marigold (Tagetes erecta).</title>
        <authorList>
            <person name="Jiang F."/>
            <person name="Yuan L."/>
            <person name="Wang S."/>
            <person name="Wang H."/>
            <person name="Xu D."/>
            <person name="Wang A."/>
            <person name="Fan W."/>
        </authorList>
    </citation>
    <scope>NUCLEOTIDE SEQUENCE</scope>
    <source>
        <strain evidence="1">WSJ</strain>
        <tissue evidence="1">Leaf</tissue>
    </source>
</reference>
<name>A0AAD8JZ61_TARER</name>
<dbReference type="EMBL" id="JAUHHV010000009">
    <property type="protein sequence ID" value="KAK1413525.1"/>
    <property type="molecule type" value="Genomic_DNA"/>
</dbReference>
<protein>
    <submittedName>
        <fullName evidence="1">Uncharacterized protein</fullName>
    </submittedName>
</protein>
<sequence length="89" mass="10250">MNRFCSARIASNWAANVAMRRVMKMQQKPRNDEMMEIEDTMISAQPIEDGVGLIMIVGAKETKESVKRVKFKQMYGNEADIFCLMLPFE</sequence>
<evidence type="ECO:0000313" key="1">
    <source>
        <dbReference type="EMBL" id="KAK1413525.1"/>
    </source>
</evidence>
<accession>A0AAD8JZ61</accession>